<evidence type="ECO:0000313" key="2">
    <source>
        <dbReference type="Proteomes" id="UP000499080"/>
    </source>
</evidence>
<evidence type="ECO:0000313" key="1">
    <source>
        <dbReference type="EMBL" id="GBM05877.1"/>
    </source>
</evidence>
<dbReference type="EMBL" id="BGPR01000220">
    <property type="protein sequence ID" value="GBM05877.1"/>
    <property type="molecule type" value="Genomic_DNA"/>
</dbReference>
<accession>A0A4Y2CQ32</accession>
<proteinExistence type="predicted"/>
<dbReference type="Proteomes" id="UP000499080">
    <property type="component" value="Unassembled WGS sequence"/>
</dbReference>
<name>A0A4Y2CQ32_ARAVE</name>
<dbReference type="PANTHER" id="PTHR19446">
    <property type="entry name" value="REVERSE TRANSCRIPTASES"/>
    <property type="match status" value="1"/>
</dbReference>
<dbReference type="OrthoDB" id="8008316at2759"/>
<protein>
    <recommendedName>
        <fullName evidence="3">RNA-directed DNA polymerase from mobile element jockey</fullName>
    </recommendedName>
</protein>
<keyword evidence="2" id="KW-1185">Reference proteome</keyword>
<sequence length="144" mass="16021">MLNKDVSPCQSDLILSSSMVLSSTTAQANATNLIKNAPAERIPLDFSENYVESPAVKRLNQPFSMKEFKDALSKTSNRSPGPDKITKKILTSLSVANLYKVLGLFNDLWYSSSVPVDWRLAKIIPILKPGKKTQKMSLRTIQLH</sequence>
<dbReference type="AlphaFoldDB" id="A0A4Y2CQ32"/>
<comment type="caution">
    <text evidence="1">The sequence shown here is derived from an EMBL/GenBank/DDBJ whole genome shotgun (WGS) entry which is preliminary data.</text>
</comment>
<organism evidence="1 2">
    <name type="scientific">Araneus ventricosus</name>
    <name type="common">Orbweaver spider</name>
    <name type="synonym">Epeira ventricosa</name>
    <dbReference type="NCBI Taxonomy" id="182803"/>
    <lineage>
        <taxon>Eukaryota</taxon>
        <taxon>Metazoa</taxon>
        <taxon>Ecdysozoa</taxon>
        <taxon>Arthropoda</taxon>
        <taxon>Chelicerata</taxon>
        <taxon>Arachnida</taxon>
        <taxon>Araneae</taxon>
        <taxon>Araneomorphae</taxon>
        <taxon>Entelegynae</taxon>
        <taxon>Araneoidea</taxon>
        <taxon>Araneidae</taxon>
        <taxon>Araneus</taxon>
    </lineage>
</organism>
<evidence type="ECO:0008006" key="3">
    <source>
        <dbReference type="Google" id="ProtNLM"/>
    </source>
</evidence>
<gene>
    <name evidence="1" type="ORF">AVEN_135249_1</name>
</gene>
<reference evidence="1 2" key="1">
    <citation type="journal article" date="2019" name="Sci. Rep.">
        <title>Orb-weaving spider Araneus ventricosus genome elucidates the spidroin gene catalogue.</title>
        <authorList>
            <person name="Kono N."/>
            <person name="Nakamura H."/>
            <person name="Ohtoshi R."/>
            <person name="Moran D.A.P."/>
            <person name="Shinohara A."/>
            <person name="Yoshida Y."/>
            <person name="Fujiwara M."/>
            <person name="Mori M."/>
            <person name="Tomita M."/>
            <person name="Arakawa K."/>
        </authorList>
    </citation>
    <scope>NUCLEOTIDE SEQUENCE [LARGE SCALE GENOMIC DNA]</scope>
</reference>